<dbReference type="RefSeq" id="WP_425308967.1">
    <property type="nucleotide sequence ID" value="NZ_CP154795.1"/>
</dbReference>
<evidence type="ECO:0000256" key="7">
    <source>
        <dbReference type="SAM" id="MobiDB-lite"/>
    </source>
</evidence>
<dbReference type="NCBIfam" id="TIGR01951">
    <property type="entry name" value="nusB"/>
    <property type="match status" value="1"/>
</dbReference>
<dbReference type="HAMAP" id="MF_00073">
    <property type="entry name" value="NusB"/>
    <property type="match status" value="1"/>
</dbReference>
<dbReference type="InterPro" id="IPR035926">
    <property type="entry name" value="NusB-like_sf"/>
</dbReference>
<feature type="region of interest" description="Disordered" evidence="7">
    <location>
        <begin position="1"/>
        <end position="36"/>
    </location>
</feature>
<organism evidence="9 10">
    <name type="scientific">Ammonicoccus fulvus</name>
    <dbReference type="NCBI Taxonomy" id="3138240"/>
    <lineage>
        <taxon>Bacteria</taxon>
        <taxon>Bacillati</taxon>
        <taxon>Actinomycetota</taxon>
        <taxon>Actinomycetes</taxon>
        <taxon>Propionibacteriales</taxon>
        <taxon>Propionibacteriaceae</taxon>
        <taxon>Ammonicoccus</taxon>
    </lineage>
</organism>
<evidence type="ECO:0000256" key="1">
    <source>
        <dbReference type="ARBA" id="ARBA00005952"/>
    </source>
</evidence>
<feature type="domain" description="NusB/RsmB/TIM44" evidence="8">
    <location>
        <begin position="38"/>
        <end position="161"/>
    </location>
</feature>
<evidence type="ECO:0000259" key="8">
    <source>
        <dbReference type="Pfam" id="PF01029"/>
    </source>
</evidence>
<evidence type="ECO:0000313" key="9">
    <source>
        <dbReference type="EMBL" id="XAN07507.1"/>
    </source>
</evidence>
<evidence type="ECO:0000256" key="2">
    <source>
        <dbReference type="ARBA" id="ARBA00022814"/>
    </source>
</evidence>
<gene>
    <name evidence="6 9" type="primary">nusB</name>
    <name evidence="9" type="ORF">AADG42_09440</name>
</gene>
<dbReference type="Gene3D" id="1.10.940.10">
    <property type="entry name" value="NusB-like"/>
    <property type="match status" value="1"/>
</dbReference>
<dbReference type="Proteomes" id="UP001442841">
    <property type="component" value="Chromosome"/>
</dbReference>
<feature type="compositionally biased region" description="Gly residues" evidence="7">
    <location>
        <begin position="1"/>
        <end position="10"/>
    </location>
</feature>
<keyword evidence="2 6" id="KW-0889">Transcription antitermination</keyword>
<protein>
    <recommendedName>
        <fullName evidence="6">Transcription antitermination protein NusB</fullName>
    </recommendedName>
    <alternativeName>
        <fullName evidence="6">Antitermination factor NusB</fullName>
    </alternativeName>
</protein>
<evidence type="ECO:0000256" key="5">
    <source>
        <dbReference type="ARBA" id="ARBA00023163"/>
    </source>
</evidence>
<keyword evidence="4 6" id="KW-0805">Transcription regulation</keyword>
<evidence type="ECO:0000256" key="3">
    <source>
        <dbReference type="ARBA" id="ARBA00022884"/>
    </source>
</evidence>
<accession>A0ABZ3FNB0</accession>
<reference evidence="9 10" key="1">
    <citation type="submission" date="2024-04" db="EMBL/GenBank/DDBJ databases">
        <title>Isolation of an actinomycete strain from pig manure.</title>
        <authorList>
            <person name="Gong T."/>
            <person name="Yu Z."/>
            <person name="An M."/>
            <person name="Wei C."/>
            <person name="Yang W."/>
            <person name="Liu L."/>
        </authorList>
    </citation>
    <scope>NUCLEOTIDE SEQUENCE [LARGE SCALE GENOMIC DNA]</scope>
    <source>
        <strain evidence="9 10">ZF39</strain>
    </source>
</reference>
<evidence type="ECO:0000313" key="10">
    <source>
        <dbReference type="Proteomes" id="UP001442841"/>
    </source>
</evidence>
<keyword evidence="10" id="KW-1185">Reference proteome</keyword>
<sequence length="166" mass="18596">MSTNRPGGGRNAQDPPELQLVGPAESQKPPRKLSTRSKARKRALDILFEAEIRRLSPIEVLTERDHDEVTPPVRVFTHELVHGVEENLDDIDDRIRAALAVGWTLERMPRIDRLMSRIAVFEIEYTDIHNTVAIAEAVAMVDDLSTDDSPPFVNGLLARIAETIGR</sequence>
<proteinExistence type="inferred from homology"/>
<evidence type="ECO:0000256" key="6">
    <source>
        <dbReference type="HAMAP-Rule" id="MF_00073"/>
    </source>
</evidence>
<keyword evidence="5 6" id="KW-0804">Transcription</keyword>
<dbReference type="EMBL" id="CP154795">
    <property type="protein sequence ID" value="XAN07507.1"/>
    <property type="molecule type" value="Genomic_DNA"/>
</dbReference>
<evidence type="ECO:0000256" key="4">
    <source>
        <dbReference type="ARBA" id="ARBA00023015"/>
    </source>
</evidence>
<dbReference type="PANTHER" id="PTHR11078:SF3">
    <property type="entry name" value="ANTITERMINATION NUSB DOMAIN-CONTAINING PROTEIN"/>
    <property type="match status" value="1"/>
</dbReference>
<comment type="similarity">
    <text evidence="1 6">Belongs to the NusB family.</text>
</comment>
<name>A0ABZ3FNB0_9ACTN</name>
<dbReference type="Pfam" id="PF01029">
    <property type="entry name" value="NusB"/>
    <property type="match status" value="1"/>
</dbReference>
<dbReference type="SUPFAM" id="SSF48013">
    <property type="entry name" value="NusB-like"/>
    <property type="match status" value="1"/>
</dbReference>
<dbReference type="InterPro" id="IPR011605">
    <property type="entry name" value="NusB_fam"/>
</dbReference>
<keyword evidence="3 6" id="KW-0694">RNA-binding</keyword>
<dbReference type="InterPro" id="IPR006027">
    <property type="entry name" value="NusB_RsmB_TIM44"/>
</dbReference>
<comment type="function">
    <text evidence="6">Involved in transcription antitermination. Required for transcription of ribosomal RNA (rRNA) genes. Binds specifically to the boxA antiterminator sequence of the ribosomal RNA (rrn) operons.</text>
</comment>
<dbReference type="PANTHER" id="PTHR11078">
    <property type="entry name" value="N UTILIZATION SUBSTANCE PROTEIN B-RELATED"/>
    <property type="match status" value="1"/>
</dbReference>